<evidence type="ECO:0000256" key="4">
    <source>
        <dbReference type="ARBA" id="ARBA00007637"/>
    </source>
</evidence>
<evidence type="ECO:0000313" key="15">
    <source>
        <dbReference type="Proteomes" id="UP000809440"/>
    </source>
</evidence>
<name>A0A9Q2NY64_9RHOB</name>
<dbReference type="SUPFAM" id="SSF51735">
    <property type="entry name" value="NAD(P)-binding Rossmann-fold domains"/>
    <property type="match status" value="1"/>
</dbReference>
<dbReference type="Proteomes" id="UP000809440">
    <property type="component" value="Unassembled WGS sequence"/>
</dbReference>
<evidence type="ECO:0000313" key="14">
    <source>
        <dbReference type="Proteomes" id="UP000755667"/>
    </source>
</evidence>
<dbReference type="EMBL" id="JAFBXE010000006">
    <property type="protein sequence ID" value="MBM2412970.1"/>
    <property type="molecule type" value="Genomic_DNA"/>
</dbReference>
<accession>A0A9Q2NY64</accession>
<dbReference type="Gene3D" id="3.90.25.10">
    <property type="entry name" value="UDP-galactose 4-epimerase, domain 1"/>
    <property type="match status" value="1"/>
</dbReference>
<dbReference type="NCBIfam" id="NF007956">
    <property type="entry name" value="PRK10675.1"/>
    <property type="match status" value="1"/>
</dbReference>
<sequence length="338" mass="36045">MKQRVLLTGGAGYIGSHTYAALVEAGYDVLIVDNFCNASREVPTRLSAVTGNDVQVIQADVLDRAALDRVFADNAIDAVVHFAAYKSVGESVRNPLAYMQNNVGGLVTLMQAMESAGVRRLVFSSSATVYGEAAELPTPETAALGYGNPYGHSKLICEQIIEQTAAADPRWAVGVLRYFNPVGAHPSGLIGEDPAGVPDNLMPYVAKVAAGELPVLSVFGGDYPTPDGTGVRDYIHVSDLAQGHVLSLQALERDGTGHVVNLGTGRGYSVLEVIAAYARASNQHIPYKIAPRRPGDAASSYADPSLAKTLLGFEAKYDLHDMCRTSWMWMQNATQAMD</sequence>
<comment type="caution">
    <text evidence="12">The sequence shown here is derived from an EMBL/GenBank/DDBJ whole genome shotgun (WGS) entry which is preliminary data.</text>
</comment>
<dbReference type="GO" id="GO:0003978">
    <property type="term" value="F:UDP-glucose 4-epimerase activity"/>
    <property type="evidence" value="ECO:0007669"/>
    <property type="project" value="UniProtKB-UniRule"/>
</dbReference>
<gene>
    <name evidence="12" type="primary">galE</name>
    <name evidence="12" type="ORF">JQX41_11695</name>
    <name evidence="13" type="ORF">JQX48_11700</name>
</gene>
<keyword evidence="15" id="KW-1185">Reference proteome</keyword>
<dbReference type="Gene3D" id="3.40.50.720">
    <property type="entry name" value="NAD(P)-binding Rossmann-like Domain"/>
    <property type="match status" value="1"/>
</dbReference>
<dbReference type="GeneID" id="62639346"/>
<feature type="domain" description="NAD-dependent epimerase/dehydratase" evidence="11">
    <location>
        <begin position="5"/>
        <end position="263"/>
    </location>
</feature>
<dbReference type="GO" id="GO:0006012">
    <property type="term" value="P:galactose metabolic process"/>
    <property type="evidence" value="ECO:0007669"/>
    <property type="project" value="UniProtKB-KW"/>
</dbReference>
<evidence type="ECO:0000256" key="5">
    <source>
        <dbReference type="ARBA" id="ARBA00013189"/>
    </source>
</evidence>
<dbReference type="PANTHER" id="PTHR43725:SF47">
    <property type="entry name" value="UDP-GLUCOSE 4-EPIMERASE"/>
    <property type="match status" value="1"/>
</dbReference>
<evidence type="ECO:0000256" key="10">
    <source>
        <dbReference type="RuleBase" id="RU366046"/>
    </source>
</evidence>
<dbReference type="EMBL" id="JAFBXF010000006">
    <property type="protein sequence ID" value="MBM2417638.1"/>
    <property type="molecule type" value="Genomic_DNA"/>
</dbReference>
<evidence type="ECO:0000256" key="9">
    <source>
        <dbReference type="ARBA" id="ARBA00023235"/>
    </source>
</evidence>
<comment type="catalytic activity">
    <reaction evidence="1 10">
        <text>UDP-alpha-D-glucose = UDP-alpha-D-galactose</text>
        <dbReference type="Rhea" id="RHEA:22168"/>
        <dbReference type="ChEBI" id="CHEBI:58885"/>
        <dbReference type="ChEBI" id="CHEBI:66914"/>
        <dbReference type="EC" id="5.1.3.2"/>
    </reaction>
</comment>
<dbReference type="InterPro" id="IPR001509">
    <property type="entry name" value="Epimerase_deHydtase"/>
</dbReference>
<keyword evidence="8" id="KW-0299">Galactose metabolism</keyword>
<evidence type="ECO:0000313" key="12">
    <source>
        <dbReference type="EMBL" id="MBM2412970.1"/>
    </source>
</evidence>
<dbReference type="Pfam" id="PF01370">
    <property type="entry name" value="Epimerase"/>
    <property type="match status" value="1"/>
</dbReference>
<evidence type="ECO:0000256" key="6">
    <source>
        <dbReference type="ARBA" id="ARBA00018569"/>
    </source>
</evidence>
<keyword evidence="10" id="KW-0119">Carbohydrate metabolism</keyword>
<comment type="pathway">
    <text evidence="3 10">Carbohydrate metabolism; galactose metabolism.</text>
</comment>
<dbReference type="InterPro" id="IPR005886">
    <property type="entry name" value="UDP_G4E"/>
</dbReference>
<dbReference type="RefSeq" id="WP_085627619.1">
    <property type="nucleotide sequence ID" value="NZ_JAFBWU010000006.1"/>
</dbReference>
<dbReference type="OrthoDB" id="9801785at2"/>
<dbReference type="PANTHER" id="PTHR43725">
    <property type="entry name" value="UDP-GLUCOSE 4-EPIMERASE"/>
    <property type="match status" value="1"/>
</dbReference>
<comment type="cofactor">
    <cofactor evidence="2 10">
        <name>NAD(+)</name>
        <dbReference type="ChEBI" id="CHEBI:57540"/>
    </cofactor>
</comment>
<organism evidence="12 14">
    <name type="scientific">Marivita cryptomonadis</name>
    <dbReference type="NCBI Taxonomy" id="505252"/>
    <lineage>
        <taxon>Bacteria</taxon>
        <taxon>Pseudomonadati</taxon>
        <taxon>Pseudomonadota</taxon>
        <taxon>Alphaproteobacteria</taxon>
        <taxon>Rhodobacterales</taxon>
        <taxon>Roseobacteraceae</taxon>
        <taxon>Marivita</taxon>
    </lineage>
</organism>
<dbReference type="CDD" id="cd05247">
    <property type="entry name" value="UDP_G4E_1_SDR_e"/>
    <property type="match status" value="1"/>
</dbReference>
<reference evidence="12 15" key="1">
    <citation type="submission" date="2021-01" db="EMBL/GenBank/DDBJ databases">
        <title>Diatom-associated Roseobacters Show Island Model of Population Structure.</title>
        <authorList>
            <person name="Qu L."/>
            <person name="Feng X."/>
            <person name="Chen Y."/>
            <person name="Li L."/>
            <person name="Wang X."/>
            <person name="Hu Z."/>
            <person name="Wang H."/>
            <person name="Luo H."/>
        </authorList>
    </citation>
    <scope>NUCLEOTIDE SEQUENCE</scope>
    <source>
        <strain evidence="13 15">CC28-63</strain>
        <strain evidence="12">CC28-69</strain>
    </source>
</reference>
<evidence type="ECO:0000256" key="8">
    <source>
        <dbReference type="ARBA" id="ARBA00023144"/>
    </source>
</evidence>
<dbReference type="InterPro" id="IPR036291">
    <property type="entry name" value="NAD(P)-bd_dom_sf"/>
</dbReference>
<dbReference type="AlphaFoldDB" id="A0A9Q2NY64"/>
<evidence type="ECO:0000256" key="1">
    <source>
        <dbReference type="ARBA" id="ARBA00000083"/>
    </source>
</evidence>
<evidence type="ECO:0000259" key="11">
    <source>
        <dbReference type="Pfam" id="PF01370"/>
    </source>
</evidence>
<dbReference type="Proteomes" id="UP000755667">
    <property type="component" value="Unassembled WGS sequence"/>
</dbReference>
<dbReference type="EC" id="5.1.3.2" evidence="5 10"/>
<evidence type="ECO:0000256" key="3">
    <source>
        <dbReference type="ARBA" id="ARBA00004947"/>
    </source>
</evidence>
<dbReference type="NCBIfam" id="TIGR01179">
    <property type="entry name" value="galE"/>
    <property type="match status" value="1"/>
</dbReference>
<keyword evidence="7 10" id="KW-0520">NAD</keyword>
<dbReference type="GO" id="GO:0005829">
    <property type="term" value="C:cytosol"/>
    <property type="evidence" value="ECO:0007669"/>
    <property type="project" value="TreeGrafter"/>
</dbReference>
<evidence type="ECO:0000256" key="7">
    <source>
        <dbReference type="ARBA" id="ARBA00023027"/>
    </source>
</evidence>
<proteinExistence type="inferred from homology"/>
<evidence type="ECO:0000256" key="2">
    <source>
        <dbReference type="ARBA" id="ARBA00001911"/>
    </source>
</evidence>
<comment type="subunit">
    <text evidence="10">Homodimer.</text>
</comment>
<comment type="similarity">
    <text evidence="4 10">Belongs to the NAD(P)-dependent epimerase/dehydratase family.</text>
</comment>
<evidence type="ECO:0000313" key="13">
    <source>
        <dbReference type="EMBL" id="MBM2417638.1"/>
    </source>
</evidence>
<keyword evidence="9 10" id="KW-0413">Isomerase</keyword>
<protein>
    <recommendedName>
        <fullName evidence="6 10">UDP-glucose 4-epimerase</fullName>
        <ecNumber evidence="5 10">5.1.3.2</ecNumber>
    </recommendedName>
</protein>